<dbReference type="KEGG" id="vg:40088054"/>
<dbReference type="EMBL" id="MF403008">
    <property type="protein sequence ID" value="AUZ94863.1"/>
    <property type="molecule type" value="Genomic_DNA"/>
</dbReference>
<protein>
    <submittedName>
        <fullName evidence="1">Uncharacterized protein</fullName>
    </submittedName>
</protein>
<name>A0A2L0UZA4_9CAUD</name>
<evidence type="ECO:0000313" key="1">
    <source>
        <dbReference type="EMBL" id="AUZ94863.1"/>
    </source>
</evidence>
<dbReference type="GeneID" id="40088054"/>
<proteinExistence type="predicted"/>
<sequence>MKIICEEDHDSFIYTILESGLYHREDGPAVIWKNGEYEWIRFDFYENPNGPVFDSPSGFKRWHKGRDFITEQEFVRLAKGKT</sequence>
<accession>A0A2L0UZA4</accession>
<organism evidence="1 2">
    <name type="scientific">Agrobacterium phage Atu_ph07</name>
    <dbReference type="NCBI Taxonomy" id="2024264"/>
    <lineage>
        <taxon>Viruses</taxon>
        <taxon>Duplodnaviria</taxon>
        <taxon>Heunggongvirae</taxon>
        <taxon>Uroviricota</taxon>
        <taxon>Caudoviricetes</taxon>
        <taxon>Polybotosvirus</taxon>
        <taxon>Polybotosvirus Atuph07</taxon>
    </lineage>
</organism>
<keyword evidence="2" id="KW-1185">Reference proteome</keyword>
<evidence type="ECO:0000313" key="2">
    <source>
        <dbReference type="Proteomes" id="UP000223025"/>
    </source>
</evidence>
<reference evidence="1 2" key="1">
    <citation type="submission" date="2017-06" db="EMBL/GenBank/DDBJ databases">
        <authorList>
            <person name="Kim H.J."/>
            <person name="Triplett B.A."/>
        </authorList>
    </citation>
    <scope>NUCLEOTIDE SEQUENCE [LARGE SCALE GENOMIC DNA]</scope>
</reference>
<dbReference type="RefSeq" id="YP_009611716.1">
    <property type="nucleotide sequence ID" value="NC_042013.1"/>
</dbReference>
<dbReference type="Proteomes" id="UP000223025">
    <property type="component" value="Segment"/>
</dbReference>